<keyword evidence="3" id="KW-1185">Reference proteome</keyword>
<keyword evidence="1" id="KW-0732">Signal</keyword>
<evidence type="ECO:0000256" key="1">
    <source>
        <dbReference type="SAM" id="SignalP"/>
    </source>
</evidence>
<dbReference type="Pfam" id="PF04113">
    <property type="entry name" value="Gpi16"/>
    <property type="match status" value="2"/>
</dbReference>
<comment type="caution">
    <text evidence="2">The sequence shown here is derived from an EMBL/GenBank/DDBJ whole genome shotgun (WGS) entry which is preliminary data.</text>
</comment>
<gene>
    <name evidence="2" type="ORF">RI129_005139</name>
</gene>
<dbReference type="AlphaFoldDB" id="A0AAN7VDL6"/>
<dbReference type="Proteomes" id="UP001329430">
    <property type="component" value="Chromosome 3"/>
</dbReference>
<protein>
    <recommendedName>
        <fullName evidence="4">GPI transamidase component PIG-T</fullName>
    </recommendedName>
</protein>
<sequence>MNIKTFVILILSNCSLINCASDSFTEELLIKPLYTDQIYTHFHFSTIWDTDVYTEKFQHTHLFPRALGEIIKRHNVQELHLSLTAGLWRYETWGYPITSAPPGAELWVWFKKDTEDVDKNWKELANSLSGLICASLNFIDTSNSISPEYSFRPNGVINDQYVNSSYLRYSALPREIVCTENLTPWKKLLPCESKKGLASLLNSGYIYNTRYHSLSIHFRPICKDLECGETSIEVKQYVDLVYDYLILGARNWSIRRLFGQGILGSCPLAKSSTVYVDTSSNSSLPFDLSPEPDEFVYSVRGGYETKFAKYEVKNESLSLYASYLENGKVLIHSPPVLHANQYLTGYGQEFGGIVTKVYNNHWNVIDVVVLQNIPWYIPIYLHTLKINSNGEVLKPLFIKYIPGKLRKRPYYVEIVLRLPPRSTTSISVNFEHVFLKWTEYPPDASHGFYISSSVISAMLPLARNITGLPQRGSTLSDSFNSSSGNGYFVQVHTETMVVTLPTPDFSMPYNVICLACTVVALAFGPLHNITTKRLILKPENNERLIDRVKHRLCLLVSKFKVRKIENVEPQ</sequence>
<accession>A0AAN7VDL6</accession>
<evidence type="ECO:0000313" key="3">
    <source>
        <dbReference type="Proteomes" id="UP001329430"/>
    </source>
</evidence>
<organism evidence="2 3">
    <name type="scientific">Pyrocoelia pectoralis</name>
    <dbReference type="NCBI Taxonomy" id="417401"/>
    <lineage>
        <taxon>Eukaryota</taxon>
        <taxon>Metazoa</taxon>
        <taxon>Ecdysozoa</taxon>
        <taxon>Arthropoda</taxon>
        <taxon>Hexapoda</taxon>
        <taxon>Insecta</taxon>
        <taxon>Pterygota</taxon>
        <taxon>Neoptera</taxon>
        <taxon>Endopterygota</taxon>
        <taxon>Coleoptera</taxon>
        <taxon>Polyphaga</taxon>
        <taxon>Elateriformia</taxon>
        <taxon>Elateroidea</taxon>
        <taxon>Lampyridae</taxon>
        <taxon>Lampyrinae</taxon>
        <taxon>Pyrocoelia</taxon>
    </lineage>
</organism>
<evidence type="ECO:0008006" key="4">
    <source>
        <dbReference type="Google" id="ProtNLM"/>
    </source>
</evidence>
<name>A0AAN7VDL6_9COLE</name>
<evidence type="ECO:0000313" key="2">
    <source>
        <dbReference type="EMBL" id="KAK5646675.1"/>
    </source>
</evidence>
<dbReference type="EMBL" id="JAVRBK010000003">
    <property type="protein sequence ID" value="KAK5646675.1"/>
    <property type="molecule type" value="Genomic_DNA"/>
</dbReference>
<reference evidence="2 3" key="1">
    <citation type="journal article" date="2024" name="Insects">
        <title>An Improved Chromosome-Level Genome Assembly of the Firefly Pyrocoelia pectoralis.</title>
        <authorList>
            <person name="Fu X."/>
            <person name="Meyer-Rochow V.B."/>
            <person name="Ballantyne L."/>
            <person name="Zhu X."/>
        </authorList>
    </citation>
    <scope>NUCLEOTIDE SEQUENCE [LARGE SCALE GENOMIC DNA]</scope>
    <source>
        <strain evidence="2">XCY_ONT2</strain>
    </source>
</reference>
<dbReference type="InterPro" id="IPR007245">
    <property type="entry name" value="PIG-T"/>
</dbReference>
<dbReference type="GO" id="GO:0016255">
    <property type="term" value="P:attachment of GPI anchor to protein"/>
    <property type="evidence" value="ECO:0007669"/>
    <property type="project" value="InterPro"/>
</dbReference>
<feature type="signal peptide" evidence="1">
    <location>
        <begin position="1"/>
        <end position="19"/>
    </location>
</feature>
<dbReference type="PANTHER" id="PTHR12959:SF11">
    <property type="entry name" value="GPI TRANSAMIDASE COMPONENT PIG-T"/>
    <property type="match status" value="1"/>
</dbReference>
<feature type="chain" id="PRO_5042850521" description="GPI transamidase component PIG-T" evidence="1">
    <location>
        <begin position="20"/>
        <end position="570"/>
    </location>
</feature>
<dbReference type="GO" id="GO:0042765">
    <property type="term" value="C:GPI-anchor transamidase complex"/>
    <property type="evidence" value="ECO:0007669"/>
    <property type="project" value="InterPro"/>
</dbReference>
<proteinExistence type="predicted"/>
<dbReference type="PANTHER" id="PTHR12959">
    <property type="entry name" value="GPI TRANSAMIDASE COMPONENT PIG-T-RELATED"/>
    <property type="match status" value="1"/>
</dbReference>